<comment type="caution">
    <text evidence="12">The sequence shown here is derived from an EMBL/GenBank/DDBJ whole genome shotgun (WGS) entry which is preliminary data.</text>
</comment>
<evidence type="ECO:0000256" key="9">
    <source>
        <dbReference type="ARBA" id="ARBA00023136"/>
    </source>
</evidence>
<dbReference type="OrthoDB" id="9792439at2"/>
<dbReference type="GO" id="GO:0098797">
    <property type="term" value="C:plasma membrane protein complex"/>
    <property type="evidence" value="ECO:0007669"/>
    <property type="project" value="TreeGrafter"/>
</dbReference>
<evidence type="ECO:0000313" key="13">
    <source>
        <dbReference type="Proteomes" id="UP000262917"/>
    </source>
</evidence>
<name>A0A372DRV6_9GAMM</name>
<comment type="similarity">
    <text evidence="2">Belongs to the TonB family.</text>
</comment>
<evidence type="ECO:0000256" key="7">
    <source>
        <dbReference type="ARBA" id="ARBA00022927"/>
    </source>
</evidence>
<keyword evidence="5" id="KW-0997">Cell inner membrane</keyword>
<organism evidence="12 13">
    <name type="scientific">Cognatiluteimonas weifangensis</name>
    <dbReference type="NCBI Taxonomy" id="2303539"/>
    <lineage>
        <taxon>Bacteria</taxon>
        <taxon>Pseudomonadati</taxon>
        <taxon>Pseudomonadota</taxon>
        <taxon>Gammaproteobacteria</taxon>
        <taxon>Lysobacterales</taxon>
        <taxon>Lysobacteraceae</taxon>
        <taxon>Cognatiluteimonas</taxon>
    </lineage>
</organism>
<keyword evidence="7" id="KW-0653">Protein transport</keyword>
<protein>
    <submittedName>
        <fullName evidence="12">Energy transducer TonB</fullName>
    </submittedName>
</protein>
<feature type="compositionally biased region" description="Pro residues" evidence="10">
    <location>
        <begin position="69"/>
        <end position="85"/>
    </location>
</feature>
<keyword evidence="9" id="KW-0472">Membrane</keyword>
<accession>A0A372DRV6</accession>
<dbReference type="EMBL" id="QVPD01000001">
    <property type="protein sequence ID" value="RFP62285.1"/>
    <property type="molecule type" value="Genomic_DNA"/>
</dbReference>
<dbReference type="InterPro" id="IPR051045">
    <property type="entry name" value="TonB-dependent_transducer"/>
</dbReference>
<evidence type="ECO:0000313" key="12">
    <source>
        <dbReference type="EMBL" id="RFP62285.1"/>
    </source>
</evidence>
<dbReference type="Proteomes" id="UP000262917">
    <property type="component" value="Unassembled WGS sequence"/>
</dbReference>
<keyword evidence="4" id="KW-1003">Cell membrane</keyword>
<evidence type="ECO:0000256" key="8">
    <source>
        <dbReference type="ARBA" id="ARBA00022989"/>
    </source>
</evidence>
<comment type="subcellular location">
    <subcellularLocation>
        <location evidence="1">Cell inner membrane</location>
        <topology evidence="1">Single-pass membrane protein</topology>
        <orientation evidence="1">Periplasmic side</orientation>
    </subcellularLocation>
</comment>
<dbReference type="AlphaFoldDB" id="A0A372DRV6"/>
<evidence type="ECO:0000256" key="1">
    <source>
        <dbReference type="ARBA" id="ARBA00004383"/>
    </source>
</evidence>
<dbReference type="SUPFAM" id="SSF74653">
    <property type="entry name" value="TolA/TonB C-terminal domain"/>
    <property type="match status" value="1"/>
</dbReference>
<sequence>MSHVLPRPVSRLHPDAGRIAGQSAAIAANALLLMLLLVPMRTPPAPTVPGLQLPTISWYLPPPKPPVPPPTVPIARPQPPSPVPAPATLAPRQPPTAAIPVLVEHGSAPAPDSAPAPEPAGAPTLEPPAAPSGLRLEYAQAPAPAYPRAAQRMGVEGTVLLQVLVDVDGRPLQVDIHRSSGDRRLDAAARDQVLARWRFRPALRDGHPVQALGLVPIHFRLDRR</sequence>
<reference evidence="12 13" key="1">
    <citation type="submission" date="2018-08" db="EMBL/GenBank/DDBJ databases">
        <title>Lysobacter weifangensis sp. nov., a new member of the family 'Xanthomonadaceae', isolated from soil in a farmland.</title>
        <authorList>
            <person name="Zhao H."/>
        </authorList>
    </citation>
    <scope>NUCLEOTIDE SEQUENCE [LARGE SCALE GENOMIC DNA]</scope>
    <source>
        <strain evidence="12 13">WF-2</strain>
    </source>
</reference>
<dbReference type="PROSITE" id="PS52015">
    <property type="entry name" value="TONB_CTD"/>
    <property type="match status" value="1"/>
</dbReference>
<dbReference type="Gene3D" id="3.30.1150.10">
    <property type="match status" value="1"/>
</dbReference>
<keyword evidence="3" id="KW-0813">Transport</keyword>
<proteinExistence type="inferred from homology"/>
<dbReference type="GO" id="GO:0031992">
    <property type="term" value="F:energy transducer activity"/>
    <property type="evidence" value="ECO:0007669"/>
    <property type="project" value="TreeGrafter"/>
</dbReference>
<dbReference type="NCBIfam" id="TIGR01352">
    <property type="entry name" value="tonB_Cterm"/>
    <property type="match status" value="1"/>
</dbReference>
<evidence type="ECO:0000256" key="3">
    <source>
        <dbReference type="ARBA" id="ARBA00022448"/>
    </source>
</evidence>
<dbReference type="RefSeq" id="WP_117201105.1">
    <property type="nucleotide sequence ID" value="NZ_JBHTBK010000006.1"/>
</dbReference>
<feature type="domain" description="TonB C-terminal" evidence="11">
    <location>
        <begin position="131"/>
        <end position="224"/>
    </location>
</feature>
<dbReference type="PANTHER" id="PTHR33446">
    <property type="entry name" value="PROTEIN TONB-RELATED"/>
    <property type="match status" value="1"/>
</dbReference>
<feature type="region of interest" description="Disordered" evidence="10">
    <location>
        <begin position="69"/>
        <end position="88"/>
    </location>
</feature>
<feature type="region of interest" description="Disordered" evidence="10">
    <location>
        <begin position="106"/>
        <end position="131"/>
    </location>
</feature>
<dbReference type="GO" id="GO:0015031">
    <property type="term" value="P:protein transport"/>
    <property type="evidence" value="ECO:0007669"/>
    <property type="project" value="UniProtKB-KW"/>
</dbReference>
<dbReference type="Pfam" id="PF03544">
    <property type="entry name" value="TonB_C"/>
    <property type="match status" value="1"/>
</dbReference>
<keyword evidence="13" id="KW-1185">Reference proteome</keyword>
<evidence type="ECO:0000259" key="11">
    <source>
        <dbReference type="PROSITE" id="PS52015"/>
    </source>
</evidence>
<dbReference type="PRINTS" id="PR01217">
    <property type="entry name" value="PRICHEXTENSN"/>
</dbReference>
<dbReference type="InterPro" id="IPR006260">
    <property type="entry name" value="TonB/TolA_C"/>
</dbReference>
<dbReference type="GO" id="GO:0055085">
    <property type="term" value="P:transmembrane transport"/>
    <property type="evidence" value="ECO:0007669"/>
    <property type="project" value="InterPro"/>
</dbReference>
<evidence type="ECO:0000256" key="4">
    <source>
        <dbReference type="ARBA" id="ARBA00022475"/>
    </source>
</evidence>
<gene>
    <name evidence="12" type="ORF">D0Y53_00190</name>
</gene>
<feature type="compositionally biased region" description="Pro residues" evidence="10">
    <location>
        <begin position="112"/>
        <end position="130"/>
    </location>
</feature>
<dbReference type="PANTHER" id="PTHR33446:SF2">
    <property type="entry name" value="PROTEIN TONB"/>
    <property type="match status" value="1"/>
</dbReference>
<dbReference type="InterPro" id="IPR037682">
    <property type="entry name" value="TonB_C"/>
</dbReference>
<evidence type="ECO:0000256" key="5">
    <source>
        <dbReference type="ARBA" id="ARBA00022519"/>
    </source>
</evidence>
<keyword evidence="8" id="KW-1133">Transmembrane helix</keyword>
<evidence type="ECO:0000256" key="10">
    <source>
        <dbReference type="SAM" id="MobiDB-lite"/>
    </source>
</evidence>
<keyword evidence="6" id="KW-0812">Transmembrane</keyword>
<evidence type="ECO:0000256" key="6">
    <source>
        <dbReference type="ARBA" id="ARBA00022692"/>
    </source>
</evidence>
<evidence type="ECO:0000256" key="2">
    <source>
        <dbReference type="ARBA" id="ARBA00006555"/>
    </source>
</evidence>